<feature type="domain" description="VOC" evidence="1">
    <location>
        <begin position="13"/>
        <end position="140"/>
    </location>
</feature>
<dbReference type="EMBL" id="WSTA01000034">
    <property type="protein sequence ID" value="MWB98717.1"/>
    <property type="molecule type" value="Genomic_DNA"/>
</dbReference>
<evidence type="ECO:0000313" key="3">
    <source>
        <dbReference type="Proteomes" id="UP000438182"/>
    </source>
</evidence>
<dbReference type="InterPro" id="IPR004360">
    <property type="entry name" value="Glyas_Fos-R_dOase_dom"/>
</dbReference>
<reference evidence="2 3" key="1">
    <citation type="submission" date="2019-12" db="EMBL/GenBank/DDBJ databases">
        <authorList>
            <person name="Kim Y.S."/>
        </authorList>
    </citation>
    <scope>NUCLEOTIDE SEQUENCE [LARGE SCALE GENOMIC DNA]</scope>
    <source>
        <strain evidence="2 3">MMS17-SY077</strain>
    </source>
</reference>
<evidence type="ECO:0000259" key="1">
    <source>
        <dbReference type="PROSITE" id="PS51819"/>
    </source>
</evidence>
<protein>
    <submittedName>
        <fullName evidence="2">VOC family protein</fullName>
    </submittedName>
</protein>
<comment type="caution">
    <text evidence="2">The sequence shown here is derived from an EMBL/GenBank/DDBJ whole genome shotgun (WGS) entry which is preliminary data.</text>
</comment>
<dbReference type="Pfam" id="PF00903">
    <property type="entry name" value="Glyoxalase"/>
    <property type="match status" value="1"/>
</dbReference>
<dbReference type="AlphaFoldDB" id="A0A6I4P5B8"/>
<gene>
    <name evidence="2" type="ORF">GB864_09180</name>
</gene>
<dbReference type="PROSITE" id="PS51819">
    <property type="entry name" value="VOC"/>
    <property type="match status" value="1"/>
</dbReference>
<dbReference type="Gene3D" id="3.10.180.10">
    <property type="entry name" value="2,3-Dihydroxybiphenyl 1,2-Dioxygenase, domain 1"/>
    <property type="match status" value="1"/>
</dbReference>
<organism evidence="2 3">
    <name type="scientific">Agromyces seonyuensis</name>
    <dbReference type="NCBI Taxonomy" id="2662446"/>
    <lineage>
        <taxon>Bacteria</taxon>
        <taxon>Bacillati</taxon>
        <taxon>Actinomycetota</taxon>
        <taxon>Actinomycetes</taxon>
        <taxon>Micrococcales</taxon>
        <taxon>Microbacteriaceae</taxon>
        <taxon>Agromyces</taxon>
    </lineage>
</organism>
<sequence length="144" mass="15093">MDTAKPGAVRQLRLVVSVPEGVDFDEAVAFYRDALGMPESESYEGEGDARVVILDAGRATLELSNPGQVRLIDGVETDGSAAAASAPLRVALEVADAAEATRTALDAGASLLAEPRETPWRSLNSRLAGPAALQLTLFEELDAE</sequence>
<keyword evidence="3" id="KW-1185">Reference proteome</keyword>
<evidence type="ECO:0000313" key="2">
    <source>
        <dbReference type="EMBL" id="MWB98717.1"/>
    </source>
</evidence>
<dbReference type="RefSeq" id="WP_160424295.1">
    <property type="nucleotide sequence ID" value="NZ_WSTA01000034.1"/>
</dbReference>
<proteinExistence type="predicted"/>
<dbReference type="InterPro" id="IPR029068">
    <property type="entry name" value="Glyas_Bleomycin-R_OHBP_Dase"/>
</dbReference>
<accession>A0A6I4P5B8</accession>
<dbReference type="InterPro" id="IPR037523">
    <property type="entry name" value="VOC_core"/>
</dbReference>
<dbReference type="SUPFAM" id="SSF54593">
    <property type="entry name" value="Glyoxalase/Bleomycin resistance protein/Dihydroxybiphenyl dioxygenase"/>
    <property type="match status" value="1"/>
</dbReference>
<dbReference type="Proteomes" id="UP000438182">
    <property type="component" value="Unassembled WGS sequence"/>
</dbReference>
<name>A0A6I4P5B8_9MICO</name>